<keyword evidence="2" id="KW-1185">Reference proteome</keyword>
<dbReference type="AlphaFoldDB" id="A0A9P7FTR7"/>
<comment type="caution">
    <text evidence="1">The sequence shown here is derived from an EMBL/GenBank/DDBJ whole genome shotgun (WGS) entry which is preliminary data.</text>
</comment>
<organism evidence="1 2">
    <name type="scientific">Sphagnurus paluster</name>
    <dbReference type="NCBI Taxonomy" id="117069"/>
    <lineage>
        <taxon>Eukaryota</taxon>
        <taxon>Fungi</taxon>
        <taxon>Dikarya</taxon>
        <taxon>Basidiomycota</taxon>
        <taxon>Agaricomycotina</taxon>
        <taxon>Agaricomycetes</taxon>
        <taxon>Agaricomycetidae</taxon>
        <taxon>Agaricales</taxon>
        <taxon>Tricholomatineae</taxon>
        <taxon>Lyophyllaceae</taxon>
        <taxon>Sphagnurus</taxon>
    </lineage>
</organism>
<protein>
    <submittedName>
        <fullName evidence="1">Uncharacterized protein</fullName>
    </submittedName>
</protein>
<dbReference type="EMBL" id="JABCKI010005859">
    <property type="protein sequence ID" value="KAG5637115.1"/>
    <property type="molecule type" value="Genomic_DNA"/>
</dbReference>
<sequence length="286" mass="32098">MSDEVAAFKALPRAESTPSGKPNKWHFDLRYLSLEPNPTHVLFLTQIESSQFHSEKLPLNTSGESSGIFFFPESGDAAAPEICKAIIRSFVNGIDSNAGKPKPPYAPWRLTTEERSVAVAVGNQLKRLGLHKDLCKIDLVTHRTITAAQKVFDKFWSTMITERRYPVPVAIMLKAPESIGFETFRLAPWPKQSEADGAFDGPPDMEETIREVNKALAYTRQMMSIRPTEAVLETAEMDLQKTLGEVMDLFHRKSPQRVRLEADAGNADSAIDYALRYVNQWRNSAD</sequence>
<reference evidence="1" key="2">
    <citation type="submission" date="2021-10" db="EMBL/GenBank/DDBJ databases">
        <title>Phylogenomics reveals ancestral predisposition of the termite-cultivated fungus Termitomyces towards a domesticated lifestyle.</title>
        <authorList>
            <person name="Auxier B."/>
            <person name="Grum-Grzhimaylo A."/>
            <person name="Cardenas M.E."/>
            <person name="Lodge J.D."/>
            <person name="Laessoe T."/>
            <person name="Pedersen O."/>
            <person name="Smith M.E."/>
            <person name="Kuyper T.W."/>
            <person name="Franco-Molano E.A."/>
            <person name="Baroni T.J."/>
            <person name="Aanen D.K."/>
        </authorList>
    </citation>
    <scope>NUCLEOTIDE SEQUENCE</scope>
    <source>
        <strain evidence="1">D49</strain>
    </source>
</reference>
<gene>
    <name evidence="1" type="ORF">H0H81_005708</name>
</gene>
<accession>A0A9P7FTR7</accession>
<dbReference type="Proteomes" id="UP000717328">
    <property type="component" value="Unassembled WGS sequence"/>
</dbReference>
<proteinExistence type="predicted"/>
<evidence type="ECO:0000313" key="1">
    <source>
        <dbReference type="EMBL" id="KAG5637115.1"/>
    </source>
</evidence>
<dbReference type="OrthoDB" id="432970at2759"/>
<reference evidence="1" key="1">
    <citation type="submission" date="2021-02" db="EMBL/GenBank/DDBJ databases">
        <authorList>
            <person name="Nieuwenhuis M."/>
            <person name="Van De Peppel L.J.J."/>
        </authorList>
    </citation>
    <scope>NUCLEOTIDE SEQUENCE</scope>
    <source>
        <strain evidence="1">D49</strain>
    </source>
</reference>
<name>A0A9P7FTR7_9AGAR</name>
<evidence type="ECO:0000313" key="2">
    <source>
        <dbReference type="Proteomes" id="UP000717328"/>
    </source>
</evidence>